<protein>
    <submittedName>
        <fullName evidence="1">Uncharacterized protein</fullName>
    </submittedName>
</protein>
<accession>A0A6M3IG41</accession>
<organism evidence="1">
    <name type="scientific">viral metagenome</name>
    <dbReference type="NCBI Taxonomy" id="1070528"/>
    <lineage>
        <taxon>unclassified sequences</taxon>
        <taxon>metagenomes</taxon>
        <taxon>organismal metagenomes</taxon>
    </lineage>
</organism>
<dbReference type="EMBL" id="MT141219">
    <property type="protein sequence ID" value="QJA56446.1"/>
    <property type="molecule type" value="Genomic_DNA"/>
</dbReference>
<gene>
    <name evidence="1" type="ORF">MM415B01842_0005</name>
</gene>
<reference evidence="1" key="1">
    <citation type="submission" date="2020-03" db="EMBL/GenBank/DDBJ databases">
        <title>The deep terrestrial virosphere.</title>
        <authorList>
            <person name="Holmfeldt K."/>
            <person name="Nilsson E."/>
            <person name="Simone D."/>
            <person name="Lopez-Fernandez M."/>
            <person name="Wu X."/>
            <person name="de Brujin I."/>
            <person name="Lundin D."/>
            <person name="Andersson A."/>
            <person name="Bertilsson S."/>
            <person name="Dopson M."/>
        </authorList>
    </citation>
    <scope>NUCLEOTIDE SEQUENCE</scope>
    <source>
        <strain evidence="1">MM415B01842</strain>
    </source>
</reference>
<name>A0A6M3IG41_9ZZZZ</name>
<dbReference type="AlphaFoldDB" id="A0A6M3IG41"/>
<evidence type="ECO:0000313" key="1">
    <source>
        <dbReference type="EMBL" id="QJA56446.1"/>
    </source>
</evidence>
<sequence length="126" mass="13856">MADKVAIKELLDQERAEGEMLAIDPAILEGADLSLPGDYEVDLMAGELLGHLTNFKTSKAAWQAARNSGDHQKAEQMYRLMSYSRLAAAIIQHDHPAAKAITDELAKLKVNQAVQNRQRLAKADES</sequence>
<proteinExistence type="predicted"/>